<evidence type="ECO:0000313" key="2">
    <source>
        <dbReference type="Proteomes" id="UP000321570"/>
    </source>
</evidence>
<reference evidence="1 2" key="1">
    <citation type="submission" date="2019-07" db="EMBL/GenBank/DDBJ databases">
        <authorList>
            <person name="Jastrzebski P J."/>
            <person name="Paukszto L."/>
            <person name="Jastrzebski P J."/>
        </authorList>
    </citation>
    <scope>NUCLEOTIDE SEQUENCE [LARGE SCALE GENOMIC DNA]</scope>
    <source>
        <strain evidence="1 2">WMS-il1</strain>
    </source>
</reference>
<name>A0A564XZV0_HYMDI</name>
<proteinExistence type="predicted"/>
<dbReference type="Gene3D" id="2.40.70.10">
    <property type="entry name" value="Acid Proteases"/>
    <property type="match status" value="1"/>
</dbReference>
<gene>
    <name evidence="1" type="ORF">WMSIL1_LOCUS1433</name>
</gene>
<accession>A0A564XZV0</accession>
<dbReference type="SUPFAM" id="SSF50630">
    <property type="entry name" value="Acid proteases"/>
    <property type="match status" value="2"/>
</dbReference>
<dbReference type="EMBL" id="CABIJS010000033">
    <property type="protein sequence ID" value="VUZ40547.1"/>
    <property type="molecule type" value="Genomic_DNA"/>
</dbReference>
<dbReference type="InterPro" id="IPR021109">
    <property type="entry name" value="Peptidase_aspartic_dom_sf"/>
</dbReference>
<evidence type="ECO:0008006" key="3">
    <source>
        <dbReference type="Google" id="ProtNLM"/>
    </source>
</evidence>
<organism evidence="1 2">
    <name type="scientific">Hymenolepis diminuta</name>
    <name type="common">Rat tapeworm</name>
    <dbReference type="NCBI Taxonomy" id="6216"/>
    <lineage>
        <taxon>Eukaryota</taxon>
        <taxon>Metazoa</taxon>
        <taxon>Spiralia</taxon>
        <taxon>Lophotrochozoa</taxon>
        <taxon>Platyhelminthes</taxon>
        <taxon>Cestoda</taxon>
        <taxon>Eucestoda</taxon>
        <taxon>Cyclophyllidea</taxon>
        <taxon>Hymenolepididae</taxon>
        <taxon>Hymenolepis</taxon>
    </lineage>
</organism>
<dbReference type="Proteomes" id="UP000321570">
    <property type="component" value="Unassembled WGS sequence"/>
</dbReference>
<keyword evidence="2" id="KW-1185">Reference proteome</keyword>
<dbReference type="AlphaFoldDB" id="A0A564XZV0"/>
<protein>
    <recommendedName>
        <fullName evidence="3">Peptidase A2 domain-containing protein</fullName>
    </recommendedName>
</protein>
<evidence type="ECO:0000313" key="1">
    <source>
        <dbReference type="EMBL" id="VUZ40547.1"/>
    </source>
</evidence>
<sequence>MRNLIPWMHLHDDFWKYLIIQLLPPRIGLILLRYTSKYSSDQIAHMADILHHKYSAPSDIRPTVIDVISGRTFVIDSGCSISFIPPTANERRTLAPGKWVKMSQGGGLVKYGQKKLTVDFDLGYFMPWNFAIMECTEAVIGADFLAYYDLLISTRRKLTKGRVMPNPSSDKIYKRIYRRNNRVLYITDRISGMEFLVDSGAYLSQIPRNSNSILEPIPIYRFVKPNGFPIREYGYKYLIVDLGMKETFPWNFLITNNDIPLIAADFLRHFDLCIDLRRRKLIKGEFVNIPK</sequence>